<comment type="caution">
    <text evidence="4">The sequence shown here is derived from an EMBL/GenBank/DDBJ whole genome shotgun (WGS) entry which is preliminary data.</text>
</comment>
<dbReference type="InterPro" id="IPR000182">
    <property type="entry name" value="GNAT_dom"/>
</dbReference>
<dbReference type="GO" id="GO:0016747">
    <property type="term" value="F:acyltransferase activity, transferring groups other than amino-acyl groups"/>
    <property type="evidence" value="ECO:0007669"/>
    <property type="project" value="InterPro"/>
</dbReference>
<dbReference type="OrthoDB" id="1450704at2"/>
<dbReference type="AlphaFoldDB" id="A0A4Q7N1I2"/>
<keyword evidence="1" id="KW-0808">Transferase</keyword>
<dbReference type="SUPFAM" id="SSF55729">
    <property type="entry name" value="Acyl-CoA N-acyltransferases (Nat)"/>
    <property type="match status" value="1"/>
</dbReference>
<name>A0A4Q7N1I2_9BACT</name>
<accession>A0A4Q7N1I2</accession>
<dbReference type="Proteomes" id="UP000293874">
    <property type="component" value="Unassembled WGS sequence"/>
</dbReference>
<keyword evidence="4" id="KW-0689">Ribosomal protein</keyword>
<keyword evidence="4" id="KW-0687">Ribonucleoprotein</keyword>
<dbReference type="InterPro" id="IPR050832">
    <property type="entry name" value="Bact_Acetyltransf"/>
</dbReference>
<evidence type="ECO:0000256" key="1">
    <source>
        <dbReference type="ARBA" id="ARBA00022679"/>
    </source>
</evidence>
<evidence type="ECO:0000313" key="5">
    <source>
        <dbReference type="Proteomes" id="UP000293874"/>
    </source>
</evidence>
<dbReference type="CDD" id="cd04301">
    <property type="entry name" value="NAT_SF"/>
    <property type="match status" value="1"/>
</dbReference>
<protein>
    <submittedName>
        <fullName evidence="4">Ribosomal protein S18 acetylase RimI-like enzyme</fullName>
    </submittedName>
</protein>
<dbReference type="InterPro" id="IPR016181">
    <property type="entry name" value="Acyl_CoA_acyltransferase"/>
</dbReference>
<proteinExistence type="predicted"/>
<gene>
    <name evidence="4" type="ORF">EV199_1075</name>
</gene>
<dbReference type="Gene3D" id="3.40.630.30">
    <property type="match status" value="1"/>
</dbReference>
<dbReference type="GO" id="GO:0005840">
    <property type="term" value="C:ribosome"/>
    <property type="evidence" value="ECO:0007669"/>
    <property type="project" value="UniProtKB-KW"/>
</dbReference>
<reference evidence="4 5" key="1">
    <citation type="submission" date="2019-02" db="EMBL/GenBank/DDBJ databases">
        <title>Genomic Encyclopedia of Type Strains, Phase IV (KMG-IV): sequencing the most valuable type-strain genomes for metagenomic binning, comparative biology and taxonomic classification.</title>
        <authorList>
            <person name="Goeker M."/>
        </authorList>
    </citation>
    <scope>NUCLEOTIDE SEQUENCE [LARGE SCALE GENOMIC DNA]</scope>
    <source>
        <strain evidence="4 5">DSM 18116</strain>
    </source>
</reference>
<dbReference type="RefSeq" id="WP_130539600.1">
    <property type="nucleotide sequence ID" value="NZ_CP042431.1"/>
</dbReference>
<sequence>MGTQIIRPATLQDLPVLSEFLQLLVNAERPFDVTLQEGALIYYDLKELIELDNAELLVIEIDGRLVACGYAQIRPAKTYLIHKEYAHLGFMFVLPEYRGQGLNQQLIEGLKSWVRSRGIKEVRLQVYTENNAAVRAYEKAGFKQILTEMRYELE</sequence>
<evidence type="ECO:0000313" key="4">
    <source>
        <dbReference type="EMBL" id="RZS75213.1"/>
    </source>
</evidence>
<feature type="domain" description="N-acetyltransferase" evidence="3">
    <location>
        <begin position="4"/>
        <end position="154"/>
    </location>
</feature>
<evidence type="ECO:0000259" key="3">
    <source>
        <dbReference type="PROSITE" id="PS51186"/>
    </source>
</evidence>
<dbReference type="EMBL" id="SGXA01000001">
    <property type="protein sequence ID" value="RZS75213.1"/>
    <property type="molecule type" value="Genomic_DNA"/>
</dbReference>
<evidence type="ECO:0000256" key="2">
    <source>
        <dbReference type="ARBA" id="ARBA00023315"/>
    </source>
</evidence>
<keyword evidence="2" id="KW-0012">Acyltransferase</keyword>
<dbReference type="PANTHER" id="PTHR43877">
    <property type="entry name" value="AMINOALKYLPHOSPHONATE N-ACETYLTRANSFERASE-RELATED-RELATED"/>
    <property type="match status" value="1"/>
</dbReference>
<dbReference type="Pfam" id="PF00583">
    <property type="entry name" value="Acetyltransf_1"/>
    <property type="match status" value="1"/>
</dbReference>
<organism evidence="4 5">
    <name type="scientific">Pseudobacter ginsenosidimutans</name>
    <dbReference type="NCBI Taxonomy" id="661488"/>
    <lineage>
        <taxon>Bacteria</taxon>
        <taxon>Pseudomonadati</taxon>
        <taxon>Bacteroidota</taxon>
        <taxon>Chitinophagia</taxon>
        <taxon>Chitinophagales</taxon>
        <taxon>Chitinophagaceae</taxon>
        <taxon>Pseudobacter</taxon>
    </lineage>
</organism>
<dbReference type="PANTHER" id="PTHR43877:SF2">
    <property type="entry name" value="AMINOALKYLPHOSPHONATE N-ACETYLTRANSFERASE-RELATED"/>
    <property type="match status" value="1"/>
</dbReference>
<keyword evidence="5" id="KW-1185">Reference proteome</keyword>
<dbReference type="PROSITE" id="PS51186">
    <property type="entry name" value="GNAT"/>
    <property type="match status" value="1"/>
</dbReference>